<sequence length="212" mass="22386">MPRLPTLPACLAMIGASLCASAHAQTVYQCTGTHGEASYQSTPCPGTRRQRQITLDAPPASPPPPPAPVAADSAPSVAEIPPPPPTPVAAPIPALYQCVRATDGETYTSTTGEPPGYYAPLGIVGVPTTLAQQYNAANHMGHDQPNATMVSGYYTWVQDRCRALGPQEVCAVLRKDWAENEHRLGRAFKSDQPPLLSHEAELRAQLQGCGGP</sequence>
<proteinExistence type="predicted"/>
<evidence type="ECO:0000256" key="1">
    <source>
        <dbReference type="SAM" id="MobiDB-lite"/>
    </source>
</evidence>
<keyword evidence="5" id="KW-1185">Reference proteome</keyword>
<dbReference type="EMBL" id="JBFOHL010000001">
    <property type="protein sequence ID" value="MEW9622687.1"/>
    <property type="molecule type" value="Genomic_DNA"/>
</dbReference>
<evidence type="ECO:0000256" key="2">
    <source>
        <dbReference type="SAM" id="SignalP"/>
    </source>
</evidence>
<organism evidence="4 5">
    <name type="scientific">Rhodanobacter geophilus</name>
    <dbReference type="NCBI Taxonomy" id="3162488"/>
    <lineage>
        <taxon>Bacteria</taxon>
        <taxon>Pseudomonadati</taxon>
        <taxon>Pseudomonadota</taxon>
        <taxon>Gammaproteobacteria</taxon>
        <taxon>Lysobacterales</taxon>
        <taxon>Rhodanobacteraceae</taxon>
        <taxon>Rhodanobacter</taxon>
    </lineage>
</organism>
<feature type="region of interest" description="Disordered" evidence="1">
    <location>
        <begin position="54"/>
        <end position="76"/>
    </location>
</feature>
<accession>A0ABV3QJB2</accession>
<dbReference type="Proteomes" id="UP001556170">
    <property type="component" value="Unassembled WGS sequence"/>
</dbReference>
<dbReference type="InterPro" id="IPR025392">
    <property type="entry name" value="DUF4124"/>
</dbReference>
<feature type="chain" id="PRO_5045100272" evidence="2">
    <location>
        <begin position="25"/>
        <end position="212"/>
    </location>
</feature>
<keyword evidence="2" id="KW-0732">Signal</keyword>
<dbReference type="Pfam" id="PF13511">
    <property type="entry name" value="DUF4124"/>
    <property type="match status" value="1"/>
</dbReference>
<comment type="caution">
    <text evidence="4">The sequence shown here is derived from an EMBL/GenBank/DDBJ whole genome shotgun (WGS) entry which is preliminary data.</text>
</comment>
<feature type="domain" description="DUF4124" evidence="3">
    <location>
        <begin position="16"/>
        <end position="68"/>
    </location>
</feature>
<evidence type="ECO:0000259" key="3">
    <source>
        <dbReference type="Pfam" id="PF13511"/>
    </source>
</evidence>
<dbReference type="RefSeq" id="WP_367843004.1">
    <property type="nucleotide sequence ID" value="NZ_JBFOHL010000001.1"/>
</dbReference>
<feature type="compositionally biased region" description="Pro residues" evidence="1">
    <location>
        <begin position="59"/>
        <end position="68"/>
    </location>
</feature>
<reference evidence="4 5" key="1">
    <citation type="submission" date="2024-06" db="EMBL/GenBank/DDBJ databases">
        <authorList>
            <person name="Woo H."/>
        </authorList>
    </citation>
    <scope>NUCLEOTIDE SEQUENCE [LARGE SCALE GENOMIC DNA]</scope>
    <source>
        <strain evidence="4 5">S2-g</strain>
    </source>
</reference>
<evidence type="ECO:0000313" key="4">
    <source>
        <dbReference type="EMBL" id="MEW9622687.1"/>
    </source>
</evidence>
<feature type="signal peptide" evidence="2">
    <location>
        <begin position="1"/>
        <end position="24"/>
    </location>
</feature>
<name>A0ABV3QJB2_9GAMM</name>
<protein>
    <submittedName>
        <fullName evidence="4">DUF4124 domain-containing protein</fullName>
    </submittedName>
</protein>
<gene>
    <name evidence="4" type="ORF">ABQJ56_00380</name>
</gene>
<evidence type="ECO:0000313" key="5">
    <source>
        <dbReference type="Proteomes" id="UP001556170"/>
    </source>
</evidence>